<dbReference type="PANTHER" id="PTHR43148">
    <property type="entry name" value="GLYCERALDEHYDE-3-PHOSPHATE DEHYDROGENASE 2"/>
    <property type="match status" value="1"/>
</dbReference>
<evidence type="ECO:0000313" key="7">
    <source>
        <dbReference type="Proteomes" id="UP001199916"/>
    </source>
</evidence>
<sequence length="344" mass="37433">MNQGIGISGMGRIGRLLIRKLMSETPNHLKAINSMYPIETIAHLLKYDSVHGIWDATISGKDNLLVINGHSIQVVYERDPSRIPWKAFGVDIVIDATGKFNNRDGAQQHMTGGASTVIISAPGDRMDLTVVMGVNDDKYNPQKHALLSAASCTTNCLSPVLHILDQAYGVERGWMTTIHSFTSDQKHLDNPHKDLRRARACTQSIVPTTTGVGKALSDVLPHLSGCVEGSSIRVPTQNVSLIDLTLKVSREISTEDVQSVLREAAAGPFSAYVDYTEEPLVSSDFIGNDKSAVIDGLTVSASDGFIKLMAWYDNEWGYSSRVIDLANLVQVKMSEARTIPSGIL</sequence>
<comment type="caution">
    <text evidence="6">The sequence shown here is derived from an EMBL/GenBank/DDBJ whole genome shotgun (WGS) entry which is preliminary data.</text>
</comment>
<dbReference type="Pfam" id="PF00044">
    <property type="entry name" value="Gp_dh_N"/>
    <property type="match status" value="1"/>
</dbReference>
<organism evidence="6 7">
    <name type="scientific">Paenibacillus profundus</name>
    <dbReference type="NCBI Taxonomy" id="1173085"/>
    <lineage>
        <taxon>Bacteria</taxon>
        <taxon>Bacillati</taxon>
        <taxon>Bacillota</taxon>
        <taxon>Bacilli</taxon>
        <taxon>Bacillales</taxon>
        <taxon>Paenibacillaceae</taxon>
        <taxon>Paenibacillus</taxon>
    </lineage>
</organism>
<proteinExistence type="inferred from homology"/>
<evidence type="ECO:0000256" key="2">
    <source>
        <dbReference type="ARBA" id="ARBA00023002"/>
    </source>
</evidence>
<dbReference type="NCBIfam" id="TIGR01534">
    <property type="entry name" value="GAPDH-I"/>
    <property type="match status" value="1"/>
</dbReference>
<protein>
    <recommendedName>
        <fullName evidence="4">Glyceraldehyde-3-phosphate dehydrogenase</fullName>
        <ecNumber evidence="4">1.2.1.-</ecNumber>
    </recommendedName>
</protein>
<dbReference type="CDD" id="cd05214">
    <property type="entry name" value="GAPDH_I_N"/>
    <property type="match status" value="1"/>
</dbReference>
<evidence type="ECO:0000256" key="1">
    <source>
        <dbReference type="ARBA" id="ARBA00007406"/>
    </source>
</evidence>
<dbReference type="RefSeq" id="WP_233698072.1">
    <property type="nucleotide sequence ID" value="NZ_JAJNBZ010000019.1"/>
</dbReference>
<dbReference type="PROSITE" id="PS00071">
    <property type="entry name" value="GAPDH"/>
    <property type="match status" value="1"/>
</dbReference>
<reference evidence="6 7" key="1">
    <citation type="submission" date="2021-11" db="EMBL/GenBank/DDBJ databases">
        <title>Draft genome sequence of Paenibacillus profundus YoMME, a new Gram-positive bacteria with exoelectrogenic properties.</title>
        <authorList>
            <person name="Hubenova Y."/>
            <person name="Hubenova E."/>
            <person name="Manasiev Y."/>
            <person name="Peykov S."/>
            <person name="Mitov M."/>
        </authorList>
    </citation>
    <scope>NUCLEOTIDE SEQUENCE [LARGE SCALE GENOMIC DNA]</scope>
    <source>
        <strain evidence="6 7">YoMME</strain>
    </source>
</reference>
<evidence type="ECO:0000256" key="4">
    <source>
        <dbReference type="RuleBase" id="RU361160"/>
    </source>
</evidence>
<dbReference type="EMBL" id="JAJNBZ010000019">
    <property type="protein sequence ID" value="MCE5171672.1"/>
    <property type="molecule type" value="Genomic_DNA"/>
</dbReference>
<dbReference type="Pfam" id="PF02800">
    <property type="entry name" value="Gp_dh_C"/>
    <property type="match status" value="1"/>
</dbReference>
<dbReference type="InterPro" id="IPR020828">
    <property type="entry name" value="GlycerAld_3-P_DH_NAD(P)-bd"/>
</dbReference>
<dbReference type="InterPro" id="IPR036291">
    <property type="entry name" value="NAD(P)-bd_dom_sf"/>
</dbReference>
<dbReference type="InterPro" id="IPR020831">
    <property type="entry name" value="GlycerAld/Erythrose_P_DH"/>
</dbReference>
<accession>A0ABS8YKG9</accession>
<comment type="similarity">
    <text evidence="1 3">Belongs to the glyceraldehyde-3-phosphate dehydrogenase family.</text>
</comment>
<feature type="domain" description="Glyceraldehyde 3-phosphate dehydrogenase NAD(P) binding" evidence="5">
    <location>
        <begin position="3"/>
        <end position="152"/>
    </location>
</feature>
<dbReference type="Gene3D" id="3.30.360.10">
    <property type="entry name" value="Dihydrodipicolinate Reductase, domain 2"/>
    <property type="match status" value="1"/>
</dbReference>
<dbReference type="CDD" id="cd18126">
    <property type="entry name" value="GAPDH_I_C"/>
    <property type="match status" value="1"/>
</dbReference>
<dbReference type="PRINTS" id="PR00078">
    <property type="entry name" value="G3PDHDRGNASE"/>
</dbReference>
<evidence type="ECO:0000256" key="3">
    <source>
        <dbReference type="RuleBase" id="RU000397"/>
    </source>
</evidence>
<dbReference type="InterPro" id="IPR006424">
    <property type="entry name" value="Glyceraldehyde-3-P_DH_1"/>
</dbReference>
<dbReference type="EC" id="1.2.1.-" evidence="4"/>
<dbReference type="SUPFAM" id="SSF51735">
    <property type="entry name" value="NAD(P)-binding Rossmann-fold domains"/>
    <property type="match status" value="1"/>
</dbReference>
<dbReference type="InterPro" id="IPR020829">
    <property type="entry name" value="GlycerAld_3-P_DH_cat"/>
</dbReference>
<evidence type="ECO:0000259" key="5">
    <source>
        <dbReference type="SMART" id="SM00846"/>
    </source>
</evidence>
<gene>
    <name evidence="6" type="primary">gap</name>
    <name evidence="6" type="ORF">LQV63_20515</name>
</gene>
<dbReference type="SUPFAM" id="SSF55347">
    <property type="entry name" value="Glyceraldehyde-3-phosphate dehydrogenase-like, C-terminal domain"/>
    <property type="match status" value="1"/>
</dbReference>
<evidence type="ECO:0000313" key="6">
    <source>
        <dbReference type="EMBL" id="MCE5171672.1"/>
    </source>
</evidence>
<name>A0ABS8YKG9_9BACL</name>
<dbReference type="Proteomes" id="UP001199916">
    <property type="component" value="Unassembled WGS sequence"/>
</dbReference>
<keyword evidence="2 4" id="KW-0560">Oxidoreductase</keyword>
<dbReference type="PIRSF" id="PIRSF000149">
    <property type="entry name" value="GAP_DH"/>
    <property type="match status" value="1"/>
</dbReference>
<keyword evidence="7" id="KW-1185">Reference proteome</keyword>
<dbReference type="SMART" id="SM00846">
    <property type="entry name" value="Gp_dh_N"/>
    <property type="match status" value="1"/>
</dbReference>
<dbReference type="InterPro" id="IPR020830">
    <property type="entry name" value="GlycerAld_3-P_DH_AS"/>
</dbReference>
<dbReference type="Gene3D" id="3.40.50.720">
    <property type="entry name" value="NAD(P)-binding Rossmann-like Domain"/>
    <property type="match status" value="1"/>
</dbReference>